<dbReference type="PANTHER" id="PTHR22545">
    <property type="entry name" value="CENTROSOMAL PROTEIN OF 95 KDA"/>
    <property type="match status" value="1"/>
</dbReference>
<feature type="compositionally biased region" description="Low complexity" evidence="2">
    <location>
        <begin position="157"/>
        <end position="170"/>
    </location>
</feature>
<organism evidence="4 5">
    <name type="scientific">Huso huso</name>
    <name type="common">Beluga</name>
    <name type="synonym">Acipenser huso</name>
    <dbReference type="NCBI Taxonomy" id="61971"/>
    <lineage>
        <taxon>Eukaryota</taxon>
        <taxon>Metazoa</taxon>
        <taxon>Chordata</taxon>
        <taxon>Craniata</taxon>
        <taxon>Vertebrata</taxon>
        <taxon>Euteleostomi</taxon>
        <taxon>Actinopterygii</taxon>
        <taxon>Chondrostei</taxon>
        <taxon>Acipenseriformes</taxon>
        <taxon>Acipenseridae</taxon>
        <taxon>Huso</taxon>
    </lineage>
</organism>
<keyword evidence="1" id="KW-0175">Coiled coil</keyword>
<sequence>MGTQEEKDWVDAANDLLRKCHINLRMQKVSDCGASVFVSLYQAILGEGVPDYIAVPRSQEDDSHNVQAVIDSLALDYLQISLSHITGENIVRGNKESIKNLLDIFDGLLEYLTEQISETSSQSGDDPDPREKDPVVPRALWEDLEDQHKEALPAAKPSSSRGSSPSSLPSWDAEGFESTTELIRLGDSAHKFITKQDTWKGDASQYGSRLGAEWTNGNNEAGTSSAGSGPAPRSRREPRAERRAERGATRGREPTAPLPSTSVSPDPLNASATQLGHPISQATPLQPPYQPLQHRLDLWSTQPPGPGDEEPAPPLQTIPGPSRTVSDSTAENGTQSRLSPASEKSSSSSSRSSTHKKPGPAVERERAKESSVSAPKRVAFRTQPDVRLLSLQGGLKESGVWSSKEEGDPTDLLNHSSQRDHRAPQERTLINDSSLYDGGVTEPLSRQRVRNKLAEQELQEMSAKLSRRLEELDLMLKQALGETAGASEARGEEDKLSHHSDSFMECRRTKRQSGTPHPRKPPRTRSLSPSPPRARRALQGQFEDTVPRDQMQRICREVQRERDLQRRKAGIVGRAYEDVLKSYKGKERIQISKEKAKAKETEQEYKENLYKDAPRMPKRSRIPPAKPTPHTPRASQGTPARGIARPSKAPPMKIKDNDLLPLLLEEFPCLHVSPHALNKMWKQQFRQIEQLTGSVSEQEQERSRAKLNTEVEEAQRKYELLVEIIRKEQEHNQRLKDFKDRIRQQKSAQSRMREQRQQVARAKKYYNDYHVQLRARMLRSRTREERIFKNLFEEGLEIQQKRVRELRSYTKDQREEHKKKHKEELESMENYYKDQFSMLAETLAQEQQEIQVRKKAQEKALQKMKKELHGKMEREIGELQEMIVQNDDDVYFRELEAEQLSRRLHMASFQYSASPLLTARAPCCETITHAGFLPVQREPPAVRPITHAGFLPVQREPPAVRPSPMLASFQYSTSPLL</sequence>
<feature type="compositionally biased region" description="Basic and acidic residues" evidence="2">
    <location>
        <begin position="594"/>
        <end position="615"/>
    </location>
</feature>
<dbReference type="InterPro" id="IPR026619">
    <property type="entry name" value="CEP95"/>
</dbReference>
<dbReference type="Proteomes" id="UP001369086">
    <property type="component" value="Unassembled WGS sequence"/>
</dbReference>
<evidence type="ECO:0000259" key="3">
    <source>
        <dbReference type="Pfam" id="PF19016"/>
    </source>
</evidence>
<feature type="region of interest" description="Disordered" evidence="2">
    <location>
        <begin position="210"/>
        <end position="447"/>
    </location>
</feature>
<feature type="region of interest" description="Disordered" evidence="2">
    <location>
        <begin position="594"/>
        <end position="652"/>
    </location>
</feature>
<comment type="caution">
    <text evidence="4">The sequence shown here is derived from an EMBL/GenBank/DDBJ whole genome shotgun (WGS) entry which is preliminary data.</text>
</comment>
<feature type="compositionally biased region" description="Basic and acidic residues" evidence="2">
    <location>
        <begin position="234"/>
        <end position="253"/>
    </location>
</feature>
<accession>A0ABR0Z0F6</accession>
<feature type="compositionally biased region" description="Basic and acidic residues" evidence="2">
    <location>
        <begin position="489"/>
        <end position="507"/>
    </location>
</feature>
<dbReference type="Pfam" id="PF19016">
    <property type="entry name" value="DUF5745"/>
    <property type="match status" value="1"/>
</dbReference>
<gene>
    <name evidence="4" type="ORF">HHUSO_G20399</name>
</gene>
<reference evidence="4 5" key="1">
    <citation type="submission" date="2021-05" db="EMBL/GenBank/DDBJ databases">
        <authorList>
            <person name="Zahm M."/>
            <person name="Klopp C."/>
            <person name="Cabau C."/>
            <person name="Kuhl H."/>
            <person name="Suciu R."/>
            <person name="Ciorpac M."/>
            <person name="Holostenco D."/>
            <person name="Gessner J."/>
            <person name="Wuertz S."/>
            <person name="Hohne C."/>
            <person name="Stock M."/>
            <person name="Gislard M."/>
            <person name="Lluch J."/>
            <person name="Milhes M."/>
            <person name="Lampietro C."/>
            <person name="Lopez Roques C."/>
            <person name="Donnadieu C."/>
            <person name="Du K."/>
            <person name="Schartl M."/>
            <person name="Guiguen Y."/>
        </authorList>
    </citation>
    <scope>NUCLEOTIDE SEQUENCE [LARGE SCALE GENOMIC DNA]</scope>
    <source>
        <strain evidence="4">Hh-F2</strain>
        <tissue evidence="4">Blood</tissue>
    </source>
</reference>
<evidence type="ECO:0000256" key="1">
    <source>
        <dbReference type="SAM" id="Coils"/>
    </source>
</evidence>
<dbReference type="PANTHER" id="PTHR22545:SF0">
    <property type="entry name" value="CENTROSOMAL PROTEIN OF 95 KDA"/>
    <property type="match status" value="1"/>
</dbReference>
<feature type="coiled-coil region" evidence="1">
    <location>
        <begin position="811"/>
        <end position="874"/>
    </location>
</feature>
<keyword evidence="5" id="KW-1185">Reference proteome</keyword>
<feature type="compositionally biased region" description="Low complexity" evidence="2">
    <location>
        <begin position="336"/>
        <end position="352"/>
    </location>
</feature>
<feature type="coiled-coil region" evidence="1">
    <location>
        <begin position="688"/>
        <end position="755"/>
    </location>
</feature>
<protein>
    <submittedName>
        <fullName evidence="4">Centrosomal protein of 95 kDa-like</fullName>
    </submittedName>
</protein>
<feature type="region of interest" description="Disordered" evidence="2">
    <location>
        <begin position="149"/>
        <end position="175"/>
    </location>
</feature>
<evidence type="ECO:0000313" key="4">
    <source>
        <dbReference type="EMBL" id="KAK6478141.1"/>
    </source>
</evidence>
<dbReference type="EMBL" id="JAHFZB010000019">
    <property type="protein sequence ID" value="KAK6478141.1"/>
    <property type="molecule type" value="Genomic_DNA"/>
</dbReference>
<feature type="region of interest" description="Disordered" evidence="2">
    <location>
        <begin position="483"/>
        <end position="549"/>
    </location>
</feature>
<feature type="compositionally biased region" description="Polar residues" evidence="2">
    <location>
        <begin position="258"/>
        <end position="284"/>
    </location>
</feature>
<evidence type="ECO:0000256" key="2">
    <source>
        <dbReference type="SAM" id="MobiDB-lite"/>
    </source>
</evidence>
<name>A0ABR0Z0F6_HUSHU</name>
<evidence type="ECO:0000313" key="5">
    <source>
        <dbReference type="Proteomes" id="UP001369086"/>
    </source>
</evidence>
<dbReference type="InterPro" id="IPR044039">
    <property type="entry name" value="DUF5745"/>
</dbReference>
<feature type="compositionally biased region" description="Polar residues" evidence="2">
    <location>
        <begin position="323"/>
        <end position="335"/>
    </location>
</feature>
<proteinExistence type="predicted"/>
<feature type="compositionally biased region" description="Polar residues" evidence="2">
    <location>
        <begin position="215"/>
        <end position="226"/>
    </location>
</feature>
<feature type="domain" description="DUF5745" evidence="3">
    <location>
        <begin position="50"/>
        <end position="108"/>
    </location>
</feature>